<dbReference type="Gene3D" id="3.50.50.60">
    <property type="entry name" value="FAD/NAD(P)-binding domain"/>
    <property type="match status" value="1"/>
</dbReference>
<feature type="domain" description="FAD dependent oxidoreductase" evidence="1">
    <location>
        <begin position="34"/>
        <end position="394"/>
    </location>
</feature>
<accession>A0A964V3L9</accession>
<gene>
    <name evidence="2" type="ORF">GUY60_35730</name>
</gene>
<dbReference type="Proteomes" id="UP000598297">
    <property type="component" value="Unassembled WGS sequence"/>
</dbReference>
<sequence length="466" mass="50757">MNAPRTLNGHVSHWFAEHGPVTPREPLIGDATADVCIVGGGYTGLWTAYYLKKAVPFLRITVLERKFCGYGASGRNGGWLYNGIAGRDRYAKLHGKDAAARLQQAMNDTVTEVVRAADDEGIHADIHRGGVLEVAYTPAQLTRLKAFHEDEVGYGDRERLLLGARETAERIRVAGAVGSTWTPHGARLHPAKLVTGLAAAVDALGVSIHESTPVTEIRPKHAITPYGTVRAPYVLRCTEGFTADLKGLRRTWLPMNSSMIVTEPIPAELWETIGWDGRETLGDMAHAYMYAQRTADDRIALGGRGVPYRFGSRTDNDGRTQPATVDALREILVRFFPALARTGIDHAWSGVLGVPRDWCATVALDRSTGLGWAGGYVGSGVATANLAARTLRDLVQQDSGQGTATELTALPWVNHKVRTWEPEPLRWLGVQSLYAAYRTADHREAGLRSAVTDPIARWADRVSGRG</sequence>
<keyword evidence="3" id="KW-1185">Reference proteome</keyword>
<organism evidence="2 3">
    <name type="scientific">Streptomyces boluensis</name>
    <dbReference type="NCBI Taxonomy" id="1775135"/>
    <lineage>
        <taxon>Bacteria</taxon>
        <taxon>Bacillati</taxon>
        <taxon>Actinomycetota</taxon>
        <taxon>Actinomycetes</taxon>
        <taxon>Kitasatosporales</taxon>
        <taxon>Streptomycetaceae</taxon>
        <taxon>Streptomyces</taxon>
    </lineage>
</organism>
<dbReference type="InterPro" id="IPR006076">
    <property type="entry name" value="FAD-dep_OxRdtase"/>
</dbReference>
<comment type="caution">
    <text evidence="2">The sequence shown here is derived from an EMBL/GenBank/DDBJ whole genome shotgun (WGS) entry which is preliminary data.</text>
</comment>
<evidence type="ECO:0000313" key="2">
    <source>
        <dbReference type="EMBL" id="NBE56685.1"/>
    </source>
</evidence>
<dbReference type="SUPFAM" id="SSF51905">
    <property type="entry name" value="FAD/NAD(P)-binding domain"/>
    <property type="match status" value="1"/>
</dbReference>
<dbReference type="Gene3D" id="3.30.9.10">
    <property type="entry name" value="D-Amino Acid Oxidase, subunit A, domain 2"/>
    <property type="match status" value="1"/>
</dbReference>
<proteinExistence type="predicted"/>
<dbReference type="OrthoDB" id="9805852at2"/>
<dbReference type="PANTHER" id="PTHR13847">
    <property type="entry name" value="SARCOSINE DEHYDROGENASE-RELATED"/>
    <property type="match status" value="1"/>
</dbReference>
<protein>
    <submittedName>
        <fullName evidence="2">FAD-dependent oxidoreductase</fullName>
    </submittedName>
</protein>
<reference evidence="2" key="1">
    <citation type="submission" date="2020-01" db="EMBL/GenBank/DDBJ databases">
        <title>Whole-genome analyses of novel actinobacteria.</title>
        <authorList>
            <person name="Sahin N."/>
        </authorList>
    </citation>
    <scope>NUCLEOTIDE SEQUENCE</scope>
    <source>
        <strain evidence="2">YC537</strain>
    </source>
</reference>
<dbReference type="PANTHER" id="PTHR13847:SF285">
    <property type="entry name" value="FAD DEPENDENT OXIDOREDUCTASE DOMAIN-CONTAINING PROTEIN"/>
    <property type="match status" value="1"/>
</dbReference>
<evidence type="ECO:0000313" key="3">
    <source>
        <dbReference type="Proteomes" id="UP000598297"/>
    </source>
</evidence>
<dbReference type="InterPro" id="IPR036188">
    <property type="entry name" value="FAD/NAD-bd_sf"/>
</dbReference>
<dbReference type="RefSeq" id="WP_161705572.1">
    <property type="nucleotide sequence ID" value="NZ_JAAAHS010000556.1"/>
</dbReference>
<dbReference type="AlphaFoldDB" id="A0A964V3L9"/>
<dbReference type="EMBL" id="JAAAHS010000556">
    <property type="protein sequence ID" value="NBE56685.1"/>
    <property type="molecule type" value="Genomic_DNA"/>
</dbReference>
<dbReference type="Pfam" id="PF01266">
    <property type="entry name" value="DAO"/>
    <property type="match status" value="1"/>
</dbReference>
<evidence type="ECO:0000259" key="1">
    <source>
        <dbReference type="Pfam" id="PF01266"/>
    </source>
</evidence>
<name>A0A964V3L9_9ACTN</name>
<dbReference type="GO" id="GO:0005737">
    <property type="term" value="C:cytoplasm"/>
    <property type="evidence" value="ECO:0007669"/>
    <property type="project" value="TreeGrafter"/>
</dbReference>